<evidence type="ECO:0000256" key="6">
    <source>
        <dbReference type="ARBA" id="ARBA00023134"/>
    </source>
</evidence>
<reference evidence="11 12" key="1">
    <citation type="journal article" date="2014" name="PLoS Genet.">
        <title>The Genome of Spironucleus salmonicida Highlights a Fish Pathogen Adapted to Fluctuating Environments.</title>
        <authorList>
            <person name="Xu F."/>
            <person name="Jerlstrom-Hultqvist J."/>
            <person name="Einarsson E."/>
            <person name="Astvaldsson A."/>
            <person name="Svard S.G."/>
            <person name="Andersson J.O."/>
        </authorList>
    </citation>
    <scope>NUCLEOTIDE SEQUENCE [LARGE SCALE GENOMIC DNA]</scope>
    <source>
        <strain evidence="11 12">ATCC 50377</strain>
    </source>
</reference>
<dbReference type="InterPro" id="IPR009000">
    <property type="entry name" value="Transl_B-barrel_sf"/>
</dbReference>
<keyword evidence="6" id="KW-0342">GTP-binding</keyword>
<feature type="compositionally biased region" description="Basic and acidic residues" evidence="9">
    <location>
        <begin position="36"/>
        <end position="61"/>
    </location>
</feature>
<evidence type="ECO:0000256" key="4">
    <source>
        <dbReference type="ARBA" id="ARBA00022741"/>
    </source>
</evidence>
<dbReference type="NCBIfam" id="TIGR00231">
    <property type="entry name" value="small_GTP"/>
    <property type="match status" value="1"/>
</dbReference>
<evidence type="ECO:0000313" key="12">
    <source>
        <dbReference type="Proteomes" id="UP000018208"/>
    </source>
</evidence>
<dbReference type="Pfam" id="PF00009">
    <property type="entry name" value="GTP_EFTU"/>
    <property type="match status" value="1"/>
</dbReference>
<dbReference type="FunFam" id="3.40.50.300:FF:000112">
    <property type="entry name" value="Eukaryotic translation initiation factor 5B"/>
    <property type="match status" value="1"/>
</dbReference>
<dbReference type="NCBIfam" id="NF003078">
    <property type="entry name" value="PRK04004.1"/>
    <property type="match status" value="1"/>
</dbReference>
<dbReference type="InterPro" id="IPR036925">
    <property type="entry name" value="TIF_IF2_dom3_sf"/>
</dbReference>
<dbReference type="Pfam" id="PF11987">
    <property type="entry name" value="IF-2"/>
    <property type="match status" value="1"/>
</dbReference>
<evidence type="ECO:0000256" key="8">
    <source>
        <dbReference type="SAM" id="Coils"/>
    </source>
</evidence>
<evidence type="ECO:0000256" key="5">
    <source>
        <dbReference type="ARBA" id="ARBA00022917"/>
    </source>
</evidence>
<keyword evidence="4" id="KW-0547">Nucleotide-binding</keyword>
<dbReference type="PANTHER" id="PTHR43381">
    <property type="entry name" value="TRANSLATION INITIATION FACTOR IF-2-RELATED"/>
    <property type="match status" value="1"/>
</dbReference>
<dbReference type="EMBL" id="AUWU02000001">
    <property type="protein sequence ID" value="KAH0576779.1"/>
    <property type="molecule type" value="Genomic_DNA"/>
</dbReference>
<feature type="region of interest" description="Disordered" evidence="9">
    <location>
        <begin position="31"/>
        <end position="69"/>
    </location>
</feature>
<evidence type="ECO:0000313" key="11">
    <source>
        <dbReference type="EMBL" id="KAH0576779.1"/>
    </source>
</evidence>
<dbReference type="CDD" id="cd01887">
    <property type="entry name" value="IF2_eIF5B"/>
    <property type="match status" value="1"/>
</dbReference>
<evidence type="ECO:0000256" key="3">
    <source>
        <dbReference type="ARBA" id="ARBA00022540"/>
    </source>
</evidence>
<dbReference type="PRINTS" id="PR00315">
    <property type="entry name" value="ELONGATNFCT"/>
</dbReference>
<dbReference type="Pfam" id="PF14578">
    <property type="entry name" value="GTP_EFTU_D4"/>
    <property type="match status" value="1"/>
</dbReference>
<dbReference type="Gene3D" id="3.40.50.10050">
    <property type="entry name" value="Translation initiation factor IF- 2, domain 3"/>
    <property type="match status" value="1"/>
</dbReference>
<dbReference type="InterPro" id="IPR029459">
    <property type="entry name" value="EFTU-type"/>
</dbReference>
<dbReference type="OrthoDB" id="4928at2759"/>
<dbReference type="SUPFAM" id="SSF52156">
    <property type="entry name" value="Initiation factor IF2/eIF5b, domain 3"/>
    <property type="match status" value="1"/>
</dbReference>
<evidence type="ECO:0000256" key="1">
    <source>
        <dbReference type="ARBA" id="ARBA00007733"/>
    </source>
</evidence>
<feature type="coiled-coil region" evidence="8">
    <location>
        <begin position="574"/>
        <end position="601"/>
    </location>
</feature>
<evidence type="ECO:0000256" key="7">
    <source>
        <dbReference type="ARBA" id="ARBA00032478"/>
    </source>
</evidence>
<gene>
    <name evidence="11" type="ORF">SS50377_20125</name>
</gene>
<keyword evidence="12" id="KW-1185">Reference proteome</keyword>
<dbReference type="GO" id="GO:0003743">
    <property type="term" value="F:translation initiation factor activity"/>
    <property type="evidence" value="ECO:0007669"/>
    <property type="project" value="UniProtKB-KW"/>
</dbReference>
<name>A0A9P8LY87_9EUKA</name>
<keyword evidence="5" id="KW-0648">Protein biosynthesis</keyword>
<comment type="similarity">
    <text evidence="1">Belongs to the TRAFAC class translation factor GTPase superfamily. Classic translation factor GTPase family. IF-2 subfamily.</text>
</comment>
<organism evidence="11 12">
    <name type="scientific">Spironucleus salmonicida</name>
    <dbReference type="NCBI Taxonomy" id="348837"/>
    <lineage>
        <taxon>Eukaryota</taxon>
        <taxon>Metamonada</taxon>
        <taxon>Diplomonadida</taxon>
        <taxon>Hexamitidae</taxon>
        <taxon>Hexamitinae</taxon>
        <taxon>Spironucleus</taxon>
    </lineage>
</organism>
<dbReference type="InterPro" id="IPR015760">
    <property type="entry name" value="TIF_IF2"/>
</dbReference>
<dbReference type="Gene3D" id="2.40.30.10">
    <property type="entry name" value="Translation factors"/>
    <property type="match status" value="2"/>
</dbReference>
<sequence length="850" mass="96571">MKQKISHFKLQILYNNKSPFLFHFLMPPKNSQKPIKKSDIIKEMKQEEKPKEKKVIEEKKSTRPVVAPKKATISKAELLKKAEAAKVAKEETLRKKQEEEELKMLLELEQQEQEQKMQEQGKGKKKKDKYASMGAKFGLAMLGSQITDEQRKQQAEELQFLLSQGNQLTDEERNAIQIKRQEQKKQKEEQFLQMQIQEEKEQLEDWEVGVEDDDVFGEDSDNLLTSTTTKQAQKQKQNQKDIDIEHKLNENDLRSPIICVLGHVDTGKTSLLDKIRSSTVQAREEGGITQQIGASFLSKDFVKDKLVDFPHKLKIEVPGLLIVDTPGHESFANLRSRGSSLADITVLVVDIMHGIEPQTIESINLLKERKTPFVIALNKIDRLYSWSPVPNRDAKSSIEAQSKGTMQDFDHKYMQVLKQFSNLNYSIDFWWKVTDIKETIPIIPTSAHTGEGLSDLLAMLLQFSQKLMRDRLTYTEETQCTILEVRKTEGFGYTLDCILVNGMLHRGDKIVLAGQCGPISTTISALLTPKEAKEIREASTSDYHRHESLQAAIGCKIAAKDLELAVAGTPLYLVENDEEEEILLEAVMDELKNEVAAIKNDLGVYVHSSSLGALEALIGYLRSENTVKTREPVPISAAAIGPVTKQTIQEICIQHDRKHPEYAVILAFDVNVDKEVIEKAKELKVKIFTNKIIYRLYDMYQENLASWHLDEREKLKHETVFPAVIQCLGVFHTRNPVICGFRVVQGTLVLNQPLAIPDREGGKYIGKVGGIQKDHKDQQEAGVGSEISVRIDTADNWIAGKDGIFDTGDRIYTKVTRKSIDIMKQHYRKELEEQKLAPVILEIKKQLQVQ</sequence>
<comment type="caution">
    <text evidence="11">The sequence shown here is derived from an EMBL/GenBank/DDBJ whole genome shotgun (WGS) entry which is preliminary data.</text>
</comment>
<dbReference type="FunFam" id="2.40.30.10:FF:000013">
    <property type="entry name" value="eukaryotic translation initiation factor 5B"/>
    <property type="match status" value="1"/>
</dbReference>
<accession>A0A9P8LY87</accession>
<dbReference type="SUPFAM" id="SSF50447">
    <property type="entry name" value="Translation proteins"/>
    <property type="match status" value="1"/>
</dbReference>
<keyword evidence="8" id="KW-0175">Coiled coil</keyword>
<evidence type="ECO:0000256" key="2">
    <source>
        <dbReference type="ARBA" id="ARBA00013824"/>
    </source>
</evidence>
<dbReference type="InterPro" id="IPR023115">
    <property type="entry name" value="TIF_IF2_dom3"/>
</dbReference>
<dbReference type="InterPro" id="IPR000795">
    <property type="entry name" value="T_Tr_GTP-bd_dom"/>
</dbReference>
<dbReference type="PROSITE" id="PS51722">
    <property type="entry name" value="G_TR_2"/>
    <property type="match status" value="1"/>
</dbReference>
<protein>
    <recommendedName>
        <fullName evidence="2">Eukaryotic translation initiation factor 5B</fullName>
    </recommendedName>
    <alternativeName>
        <fullName evidence="7">Translation initiation factor IF-2</fullName>
    </alternativeName>
</protein>
<dbReference type="RefSeq" id="XP_067767552.1">
    <property type="nucleotide sequence ID" value="XM_067904070.1"/>
</dbReference>
<dbReference type="GO" id="GO:0005739">
    <property type="term" value="C:mitochondrion"/>
    <property type="evidence" value="ECO:0007669"/>
    <property type="project" value="TreeGrafter"/>
</dbReference>
<feature type="coiled-coil region" evidence="8">
    <location>
        <begin position="168"/>
        <end position="202"/>
    </location>
</feature>
<dbReference type="Gene3D" id="3.40.50.300">
    <property type="entry name" value="P-loop containing nucleotide triphosphate hydrolases"/>
    <property type="match status" value="1"/>
</dbReference>
<feature type="domain" description="Tr-type G" evidence="10">
    <location>
        <begin position="253"/>
        <end position="468"/>
    </location>
</feature>
<proteinExistence type="inferred from homology"/>
<dbReference type="PANTHER" id="PTHR43381:SF4">
    <property type="entry name" value="EUKARYOTIC TRANSLATION INITIATION FACTOR 5B"/>
    <property type="match status" value="1"/>
</dbReference>
<dbReference type="InterPro" id="IPR027417">
    <property type="entry name" value="P-loop_NTPase"/>
</dbReference>
<dbReference type="InterPro" id="IPR005225">
    <property type="entry name" value="Small_GTP-bd"/>
</dbReference>
<dbReference type="GO" id="GO:0005525">
    <property type="term" value="F:GTP binding"/>
    <property type="evidence" value="ECO:0007669"/>
    <property type="project" value="UniProtKB-KW"/>
</dbReference>
<feature type="coiled-coil region" evidence="8">
    <location>
        <begin position="75"/>
        <end position="116"/>
    </location>
</feature>
<evidence type="ECO:0000259" key="10">
    <source>
        <dbReference type="PROSITE" id="PS51722"/>
    </source>
</evidence>
<dbReference type="CDD" id="cd03703">
    <property type="entry name" value="aeIF5B_II"/>
    <property type="match status" value="1"/>
</dbReference>
<dbReference type="SUPFAM" id="SSF52540">
    <property type="entry name" value="P-loop containing nucleoside triphosphate hydrolases"/>
    <property type="match status" value="1"/>
</dbReference>
<keyword evidence="3 11" id="KW-0396">Initiation factor</keyword>
<dbReference type="KEGG" id="ssao:94294148"/>
<evidence type="ECO:0000256" key="9">
    <source>
        <dbReference type="SAM" id="MobiDB-lite"/>
    </source>
</evidence>
<dbReference type="GeneID" id="94294148"/>
<dbReference type="GO" id="GO:0003924">
    <property type="term" value="F:GTPase activity"/>
    <property type="evidence" value="ECO:0007669"/>
    <property type="project" value="InterPro"/>
</dbReference>
<dbReference type="Proteomes" id="UP000018208">
    <property type="component" value="Unassembled WGS sequence"/>
</dbReference>
<dbReference type="AlphaFoldDB" id="A0A9P8LY87"/>